<dbReference type="NCBIfam" id="NF001211">
    <property type="entry name" value="PRK00179.1"/>
    <property type="match status" value="1"/>
</dbReference>
<dbReference type="InterPro" id="IPR046348">
    <property type="entry name" value="SIS_dom_sf"/>
</dbReference>
<keyword evidence="7" id="KW-0963">Cytoplasm</keyword>
<dbReference type="GO" id="GO:0006094">
    <property type="term" value="P:gluconeogenesis"/>
    <property type="evidence" value="ECO:0007669"/>
    <property type="project" value="UniProtKB-UniRule"/>
</dbReference>
<sequence length="498" mass="56804">MKHLTELKSWRALKEYAQKTSARSFSDLQRSSVRDRNLYITIPELTIDFTHQQVDDTTLELLFNLANEKKISDKIKSLFSGEIVNQSEKRPALHTALRQPINQPILVNGYNVMLDIIDTREEMRVLSEQIRQGQWLGYTDKVVTDIVNVGIGGSDLGPRFCINALNDWTLKKLKYHFIPDVDPYSTKQVLEKLNPETTLFIISSKSFKTPETLHTLTKIKAWGSYKDFDERHFIAVTANSAQAKDMGFKKILRLWDWVGGRFSICSAINFITVIAIGYEYFIEFLSGAHAIDNHFYNNDFSKNLPVLLGLIGIWNNNFLNINTHLILAYARQLEYFISYVQQLDMESNGKSVNNDGKRVDYSTGPIVWGGLGNQAQHSYFQLLCQGTHRVTADFLSLESSKDEMINYFCQAKINVLTHGISDKHNLNNDIPGNMPLNHISLATFSPFNIGQLIALYEHKIYTQSVIWDINPFDQPGVESAKRQYNSKPVQSPITTSSN</sequence>
<dbReference type="PROSITE" id="PS00765">
    <property type="entry name" value="P_GLUCOSE_ISOMERASE_1"/>
    <property type="match status" value="1"/>
</dbReference>
<evidence type="ECO:0000313" key="11">
    <source>
        <dbReference type="Proteomes" id="UP000254794"/>
    </source>
</evidence>
<organism evidence="10 11">
    <name type="scientific">Legionella busanensis</name>
    <dbReference type="NCBI Taxonomy" id="190655"/>
    <lineage>
        <taxon>Bacteria</taxon>
        <taxon>Pseudomonadati</taxon>
        <taxon>Pseudomonadota</taxon>
        <taxon>Gammaproteobacteria</taxon>
        <taxon>Legionellales</taxon>
        <taxon>Legionellaceae</taxon>
        <taxon>Legionella</taxon>
    </lineage>
</organism>
<comment type="pathway">
    <text evidence="7">Carbohydrate biosynthesis; gluconeogenesis.</text>
</comment>
<comment type="subcellular location">
    <subcellularLocation>
        <location evidence="7">Cytoplasm</location>
    </subcellularLocation>
</comment>
<dbReference type="RefSeq" id="WP_115330850.1">
    <property type="nucleotide sequence ID" value="NZ_CAAAHP010000001.1"/>
</dbReference>
<evidence type="ECO:0000256" key="8">
    <source>
        <dbReference type="RuleBase" id="RU000612"/>
    </source>
</evidence>
<comment type="catalytic activity">
    <reaction evidence="6 7 8">
        <text>alpha-D-glucose 6-phosphate = beta-D-fructose 6-phosphate</text>
        <dbReference type="Rhea" id="RHEA:11816"/>
        <dbReference type="ChEBI" id="CHEBI:57634"/>
        <dbReference type="ChEBI" id="CHEBI:58225"/>
        <dbReference type="EC" id="5.3.1.9"/>
    </reaction>
</comment>
<keyword evidence="4 7" id="KW-0324">Glycolysis</keyword>
<proteinExistence type="inferred from homology"/>
<evidence type="ECO:0000256" key="2">
    <source>
        <dbReference type="ARBA" id="ARBA00006604"/>
    </source>
</evidence>
<evidence type="ECO:0000256" key="3">
    <source>
        <dbReference type="ARBA" id="ARBA00022432"/>
    </source>
</evidence>
<dbReference type="EC" id="5.3.1.9" evidence="7"/>
<dbReference type="Proteomes" id="UP000254794">
    <property type="component" value="Unassembled WGS sequence"/>
</dbReference>
<keyword evidence="11" id="KW-1185">Reference proteome</keyword>
<dbReference type="InterPro" id="IPR035476">
    <property type="entry name" value="SIS_PGI_1"/>
</dbReference>
<dbReference type="GO" id="GO:0051156">
    <property type="term" value="P:glucose 6-phosphate metabolic process"/>
    <property type="evidence" value="ECO:0007669"/>
    <property type="project" value="TreeGrafter"/>
</dbReference>
<dbReference type="InterPro" id="IPR018189">
    <property type="entry name" value="Phosphoglucose_isomerase_CS"/>
</dbReference>
<dbReference type="InterPro" id="IPR035482">
    <property type="entry name" value="SIS_PGI_2"/>
</dbReference>
<dbReference type="GO" id="GO:0005829">
    <property type="term" value="C:cytosol"/>
    <property type="evidence" value="ECO:0007669"/>
    <property type="project" value="TreeGrafter"/>
</dbReference>
<comment type="similarity">
    <text evidence="2 7 8">Belongs to the GPI family.</text>
</comment>
<evidence type="ECO:0000256" key="5">
    <source>
        <dbReference type="ARBA" id="ARBA00023235"/>
    </source>
</evidence>
<feature type="active site" evidence="7">
    <location>
        <position position="377"/>
    </location>
</feature>
<evidence type="ECO:0000313" key="10">
    <source>
        <dbReference type="EMBL" id="STX51199.1"/>
    </source>
</evidence>
<dbReference type="GO" id="GO:0048029">
    <property type="term" value="F:monosaccharide binding"/>
    <property type="evidence" value="ECO:0007669"/>
    <property type="project" value="TreeGrafter"/>
</dbReference>
<dbReference type="OrthoDB" id="140919at2"/>
<dbReference type="GO" id="GO:0004347">
    <property type="term" value="F:glucose-6-phosphate isomerase activity"/>
    <property type="evidence" value="ECO:0007669"/>
    <property type="project" value="UniProtKB-UniRule"/>
</dbReference>
<feature type="active site" evidence="7">
    <location>
        <position position="481"/>
    </location>
</feature>
<dbReference type="CDD" id="cd05016">
    <property type="entry name" value="SIS_PGI_2"/>
    <property type="match status" value="1"/>
</dbReference>
<dbReference type="CDD" id="cd05015">
    <property type="entry name" value="SIS_PGI_1"/>
    <property type="match status" value="1"/>
</dbReference>
<dbReference type="Gene3D" id="3.40.50.10490">
    <property type="entry name" value="Glucose-6-phosphate isomerase like protein, domain 1"/>
    <property type="match status" value="2"/>
</dbReference>
<evidence type="ECO:0000256" key="6">
    <source>
        <dbReference type="ARBA" id="ARBA00029321"/>
    </source>
</evidence>
<name>A0A378JLW7_9GAMM</name>
<dbReference type="AlphaFoldDB" id="A0A378JLW7"/>
<evidence type="ECO:0000256" key="1">
    <source>
        <dbReference type="ARBA" id="ARBA00004926"/>
    </source>
</evidence>
<evidence type="ECO:0000256" key="4">
    <source>
        <dbReference type="ARBA" id="ARBA00023152"/>
    </source>
</evidence>
<evidence type="ECO:0000256" key="9">
    <source>
        <dbReference type="SAM" id="MobiDB-lite"/>
    </source>
</evidence>
<dbReference type="EMBL" id="UGOD01000001">
    <property type="protein sequence ID" value="STX51199.1"/>
    <property type="molecule type" value="Genomic_DNA"/>
</dbReference>
<dbReference type="PROSITE" id="PS00174">
    <property type="entry name" value="P_GLUCOSE_ISOMERASE_2"/>
    <property type="match status" value="1"/>
</dbReference>
<reference evidence="10 11" key="1">
    <citation type="submission" date="2018-06" db="EMBL/GenBank/DDBJ databases">
        <authorList>
            <consortium name="Pathogen Informatics"/>
            <person name="Doyle S."/>
        </authorList>
    </citation>
    <scope>NUCLEOTIDE SEQUENCE [LARGE SCALE GENOMIC DNA]</scope>
    <source>
        <strain evidence="10 11">NCTC13316</strain>
    </source>
</reference>
<dbReference type="HAMAP" id="MF_00473">
    <property type="entry name" value="G6P_isomerase"/>
    <property type="match status" value="1"/>
</dbReference>
<feature type="region of interest" description="Disordered" evidence="9">
    <location>
        <begin position="478"/>
        <end position="498"/>
    </location>
</feature>
<dbReference type="PRINTS" id="PR00662">
    <property type="entry name" value="G6PISOMERASE"/>
</dbReference>
<evidence type="ECO:0000256" key="7">
    <source>
        <dbReference type="HAMAP-Rule" id="MF_00473"/>
    </source>
</evidence>
<dbReference type="GO" id="GO:0097367">
    <property type="term" value="F:carbohydrate derivative binding"/>
    <property type="evidence" value="ECO:0007669"/>
    <property type="project" value="InterPro"/>
</dbReference>
<accession>A0A378JLW7</accession>
<comment type="pathway">
    <text evidence="1 7 8">Carbohydrate degradation; glycolysis; D-glyceraldehyde 3-phosphate and glycerone phosphate from D-glucose: step 2/4.</text>
</comment>
<dbReference type="InterPro" id="IPR001672">
    <property type="entry name" value="G6P_Isomerase"/>
</dbReference>
<dbReference type="PANTHER" id="PTHR11469">
    <property type="entry name" value="GLUCOSE-6-PHOSPHATE ISOMERASE"/>
    <property type="match status" value="1"/>
</dbReference>
<dbReference type="Pfam" id="PF00342">
    <property type="entry name" value="PGI"/>
    <property type="match status" value="1"/>
</dbReference>
<comment type="function">
    <text evidence="7">Catalyzes the reversible isomerization of glucose-6-phosphate to fructose-6-phosphate.</text>
</comment>
<protein>
    <recommendedName>
        <fullName evidence="7">Glucose-6-phosphate isomerase</fullName>
        <shortName evidence="7">GPI</shortName>
        <ecNumber evidence="7">5.3.1.9</ecNumber>
    </recommendedName>
    <alternativeName>
        <fullName evidence="7">Phosphoglucose isomerase</fullName>
        <shortName evidence="7">PGI</shortName>
    </alternativeName>
    <alternativeName>
        <fullName evidence="7">Phosphohexose isomerase</fullName>
        <shortName evidence="7">PHI</shortName>
    </alternativeName>
</protein>
<dbReference type="SUPFAM" id="SSF53697">
    <property type="entry name" value="SIS domain"/>
    <property type="match status" value="1"/>
</dbReference>
<dbReference type="UniPathway" id="UPA00138"/>
<keyword evidence="5 7" id="KW-0413">Isomerase</keyword>
<dbReference type="GO" id="GO:0006096">
    <property type="term" value="P:glycolytic process"/>
    <property type="evidence" value="ECO:0007669"/>
    <property type="project" value="UniProtKB-UniRule"/>
</dbReference>
<feature type="active site" description="Proton donor" evidence="7">
    <location>
        <position position="346"/>
    </location>
</feature>
<keyword evidence="3 7" id="KW-0312">Gluconeogenesis</keyword>
<gene>
    <name evidence="7 10" type="primary">pgi</name>
    <name evidence="10" type="ORF">NCTC13316_01292</name>
</gene>
<dbReference type="UniPathway" id="UPA00109">
    <property type="reaction ID" value="UER00181"/>
</dbReference>
<feature type="compositionally biased region" description="Polar residues" evidence="9">
    <location>
        <begin position="482"/>
        <end position="498"/>
    </location>
</feature>
<dbReference type="PANTHER" id="PTHR11469:SF1">
    <property type="entry name" value="GLUCOSE-6-PHOSPHATE ISOMERASE"/>
    <property type="match status" value="1"/>
</dbReference>
<dbReference type="PROSITE" id="PS51463">
    <property type="entry name" value="P_GLUCOSE_ISOMERASE_3"/>
    <property type="match status" value="1"/>
</dbReference>